<keyword evidence="2" id="KW-1185">Reference proteome</keyword>
<dbReference type="Proteomes" id="UP001060104">
    <property type="component" value="Chromosome"/>
</dbReference>
<gene>
    <name evidence="1" type="ORF">NXY30_01435</name>
</gene>
<reference evidence="1" key="1">
    <citation type="submission" date="2022-08" db="EMBL/GenBank/DDBJ databases">
        <title>Genome Sequencing of Bacteroides fragilis Group Isolates with Nanopore Technology.</title>
        <authorList>
            <person name="Tisza M.J."/>
            <person name="Smith D."/>
            <person name="Dekker J.P."/>
        </authorList>
    </citation>
    <scope>NUCLEOTIDE SEQUENCE</scope>
    <source>
        <strain evidence="1">BFG-527</strain>
    </source>
</reference>
<organism evidence="1 2">
    <name type="scientific">Bacteroides faecis</name>
    <dbReference type="NCBI Taxonomy" id="674529"/>
    <lineage>
        <taxon>Bacteria</taxon>
        <taxon>Pseudomonadati</taxon>
        <taxon>Bacteroidota</taxon>
        <taxon>Bacteroidia</taxon>
        <taxon>Bacteroidales</taxon>
        <taxon>Bacteroidaceae</taxon>
        <taxon>Bacteroides</taxon>
    </lineage>
</organism>
<evidence type="ECO:0000313" key="2">
    <source>
        <dbReference type="Proteomes" id="UP001060104"/>
    </source>
</evidence>
<name>A0ABY5TBT5_9BACE</name>
<dbReference type="GeneID" id="69587433"/>
<proteinExistence type="predicted"/>
<dbReference type="EMBL" id="CP103141">
    <property type="protein sequence ID" value="UVQ75125.1"/>
    <property type="molecule type" value="Genomic_DNA"/>
</dbReference>
<sequence>MSVLSLFGEQITADIQGVFMGKWRLKGKKKLRKYTDSDKEIRGCRQGISFMRGKQRFHIGETLVSSNETKSFKRKKLLFQAGETKVSNHLELEFQEARNFRKQPETGAEDRMIG</sequence>
<accession>A0ABY5TBT5</accession>
<protein>
    <submittedName>
        <fullName evidence="1">Uncharacterized protein</fullName>
    </submittedName>
</protein>
<evidence type="ECO:0000313" key="1">
    <source>
        <dbReference type="EMBL" id="UVQ75125.1"/>
    </source>
</evidence>
<dbReference type="RefSeq" id="WP_224207242.1">
    <property type="nucleotide sequence ID" value="NZ_CP081916.1"/>
</dbReference>